<proteinExistence type="inferred from homology"/>
<dbReference type="OrthoDB" id="9790995at2"/>
<evidence type="ECO:0000256" key="4">
    <source>
        <dbReference type="ARBA" id="ARBA00022723"/>
    </source>
</evidence>
<dbReference type="CDD" id="cd03469">
    <property type="entry name" value="Rieske_RO_Alpha_N"/>
    <property type="match status" value="1"/>
</dbReference>
<dbReference type="InterPro" id="IPR015879">
    <property type="entry name" value="Ring_hydroxy_dOase_asu_C_dom"/>
</dbReference>
<dbReference type="PANTHER" id="PTHR43756:SF5">
    <property type="entry name" value="CHOLINE MONOOXYGENASE, CHLOROPLASTIC"/>
    <property type="match status" value="1"/>
</dbReference>
<name>A0A2U1CNZ3_9BURK</name>
<dbReference type="InterPro" id="IPR036922">
    <property type="entry name" value="Rieske_2Fe-2S_sf"/>
</dbReference>
<accession>A0A2U1CNZ3</accession>
<dbReference type="RefSeq" id="WP_017523081.1">
    <property type="nucleotide sequence ID" value="NZ_JACCEX010000002.1"/>
</dbReference>
<evidence type="ECO:0000256" key="6">
    <source>
        <dbReference type="ARBA" id="ARBA00023004"/>
    </source>
</evidence>
<comment type="cofactor">
    <cofactor evidence="1">
        <name>Fe cation</name>
        <dbReference type="ChEBI" id="CHEBI:24875"/>
    </cofactor>
</comment>
<organism evidence="9 10">
    <name type="scientific">Pusillimonas noertemannii</name>
    <dbReference type="NCBI Taxonomy" id="305977"/>
    <lineage>
        <taxon>Bacteria</taxon>
        <taxon>Pseudomonadati</taxon>
        <taxon>Pseudomonadota</taxon>
        <taxon>Betaproteobacteria</taxon>
        <taxon>Burkholderiales</taxon>
        <taxon>Alcaligenaceae</taxon>
        <taxon>Pusillimonas</taxon>
    </lineage>
</organism>
<dbReference type="PANTHER" id="PTHR43756">
    <property type="entry name" value="CHOLINE MONOOXYGENASE, CHLOROPLASTIC"/>
    <property type="match status" value="1"/>
</dbReference>
<evidence type="ECO:0000313" key="9">
    <source>
        <dbReference type="EMBL" id="PVY62735.1"/>
    </source>
</evidence>
<evidence type="ECO:0000256" key="3">
    <source>
        <dbReference type="ARBA" id="ARBA00022714"/>
    </source>
</evidence>
<evidence type="ECO:0000256" key="1">
    <source>
        <dbReference type="ARBA" id="ARBA00001962"/>
    </source>
</evidence>
<dbReference type="GO" id="GO:0005506">
    <property type="term" value="F:iron ion binding"/>
    <property type="evidence" value="ECO:0007669"/>
    <property type="project" value="InterPro"/>
</dbReference>
<protein>
    <submittedName>
        <fullName evidence="9">Rieske-like 2Fe-2S protein</fullName>
    </submittedName>
</protein>
<keyword evidence="6" id="KW-0408">Iron</keyword>
<dbReference type="Pfam" id="PF00848">
    <property type="entry name" value="Ring_hydroxyl_A"/>
    <property type="match status" value="1"/>
</dbReference>
<gene>
    <name evidence="9" type="ORF">C7440_2232</name>
</gene>
<dbReference type="Gene3D" id="2.102.10.10">
    <property type="entry name" value="Rieske [2Fe-2S] iron-sulphur domain"/>
    <property type="match status" value="1"/>
</dbReference>
<keyword evidence="5" id="KW-0560">Oxidoreductase</keyword>
<dbReference type="SUPFAM" id="SSF55961">
    <property type="entry name" value="Bet v1-like"/>
    <property type="match status" value="1"/>
</dbReference>
<dbReference type="InterPro" id="IPR017941">
    <property type="entry name" value="Rieske_2Fe-2S"/>
</dbReference>
<comment type="similarity">
    <text evidence="2">Belongs to the bacterial ring-hydroxylating dioxygenase alpha subunit family.</text>
</comment>
<dbReference type="SUPFAM" id="SSF50022">
    <property type="entry name" value="ISP domain"/>
    <property type="match status" value="1"/>
</dbReference>
<reference evidence="9 10" key="1">
    <citation type="submission" date="2018-04" db="EMBL/GenBank/DDBJ databases">
        <title>Genomic Encyclopedia of Type Strains, Phase IV (KMG-IV): sequencing the most valuable type-strain genomes for metagenomic binning, comparative biology and taxonomic classification.</title>
        <authorList>
            <person name="Goeker M."/>
        </authorList>
    </citation>
    <scope>NUCLEOTIDE SEQUENCE [LARGE SCALE GENOMIC DNA]</scope>
    <source>
        <strain evidence="9 10">DSM 10065</strain>
    </source>
</reference>
<dbReference type="Pfam" id="PF00355">
    <property type="entry name" value="Rieske"/>
    <property type="match status" value="1"/>
</dbReference>
<dbReference type="STRING" id="1231391.GCA_000308195_00706"/>
<dbReference type="PRINTS" id="PR00090">
    <property type="entry name" value="RNGDIOXGNASE"/>
</dbReference>
<evidence type="ECO:0000256" key="7">
    <source>
        <dbReference type="ARBA" id="ARBA00023014"/>
    </source>
</evidence>
<keyword evidence="4" id="KW-0479">Metal-binding</keyword>
<dbReference type="Proteomes" id="UP000246145">
    <property type="component" value="Unassembled WGS sequence"/>
</dbReference>
<evidence type="ECO:0000256" key="2">
    <source>
        <dbReference type="ARBA" id="ARBA00008751"/>
    </source>
</evidence>
<dbReference type="AlphaFoldDB" id="A0A2U1CNZ3"/>
<evidence type="ECO:0000256" key="5">
    <source>
        <dbReference type="ARBA" id="ARBA00023002"/>
    </source>
</evidence>
<keyword evidence="10" id="KW-1185">Reference proteome</keyword>
<dbReference type="Gene3D" id="3.90.380.10">
    <property type="entry name" value="Naphthalene 1,2-dioxygenase Alpha Subunit, Chain A, domain 1"/>
    <property type="match status" value="1"/>
</dbReference>
<keyword evidence="7" id="KW-0411">Iron-sulfur</keyword>
<keyword evidence="3" id="KW-0001">2Fe-2S</keyword>
<dbReference type="InterPro" id="IPR001663">
    <property type="entry name" value="Rng_hydr_dOase-A"/>
</dbReference>
<comment type="caution">
    <text evidence="9">The sequence shown here is derived from an EMBL/GenBank/DDBJ whole genome shotgun (WGS) entry which is preliminary data.</text>
</comment>
<dbReference type="EMBL" id="QEKO01000002">
    <property type="protein sequence ID" value="PVY62735.1"/>
    <property type="molecule type" value="Genomic_DNA"/>
</dbReference>
<sequence length="416" mass="47292">MKLSDLQNMRWTLNYPELGTGPVPIDSYSSPGYFEHIKSLFSRTWLCTGKRVEEIPRPGDYFLEHIEATGASVIVVRGTDGVIRGFHNTCLHRGTQLLFDDYGTVPGKLTCIYHGWSYSLTGKNVLVTEKSMFFDVPSMEKDLVPVSVDTWGGFIFVNLNPTPRESLREHLGQELLDLYGDYPFDTTTVHLSYRADLPCSWPVLRDSQLDGYHLKYLHRRSAPRFMESTDAPDRHAYDFKLLGKHGSGSFYGNRAEIEADLSSVAPVAALASRIGQTLASDTANRVDVNTWCPGVNPARARDWFFDFLYLFPNFHIVFLGYQAYIGHKMMPGKQVDHSSWNARYYAPPVETNDLAGQWAAEYMKYSLRDLWREDGNTTVGAQRSINSGVFKRMYLQDQEVLIRHAERVLANEIQSA</sequence>
<dbReference type="GO" id="GO:0016491">
    <property type="term" value="F:oxidoreductase activity"/>
    <property type="evidence" value="ECO:0007669"/>
    <property type="project" value="UniProtKB-KW"/>
</dbReference>
<evidence type="ECO:0000313" key="10">
    <source>
        <dbReference type="Proteomes" id="UP000246145"/>
    </source>
</evidence>
<dbReference type="PROSITE" id="PS51296">
    <property type="entry name" value="RIESKE"/>
    <property type="match status" value="1"/>
</dbReference>
<feature type="domain" description="Rieske" evidence="8">
    <location>
        <begin position="49"/>
        <end position="157"/>
    </location>
</feature>
<dbReference type="CDD" id="cd00680">
    <property type="entry name" value="RHO_alpha_C"/>
    <property type="match status" value="1"/>
</dbReference>
<evidence type="ECO:0000259" key="8">
    <source>
        <dbReference type="PROSITE" id="PS51296"/>
    </source>
</evidence>
<dbReference type="GO" id="GO:0051537">
    <property type="term" value="F:2 iron, 2 sulfur cluster binding"/>
    <property type="evidence" value="ECO:0007669"/>
    <property type="project" value="UniProtKB-KW"/>
</dbReference>